<comment type="caution">
    <text evidence="6">The sequence shown here is derived from an EMBL/GenBank/DDBJ whole genome shotgun (WGS) entry which is preliminary data.</text>
</comment>
<feature type="domain" description="Photolyase/cryptochrome alpha/beta" evidence="5">
    <location>
        <begin position="3000"/>
        <end position="3129"/>
    </location>
</feature>
<evidence type="ECO:0000259" key="5">
    <source>
        <dbReference type="PROSITE" id="PS51645"/>
    </source>
</evidence>
<comment type="similarity">
    <text evidence="2">Belongs to the DNA photolyase class-1 family.</text>
</comment>
<dbReference type="Proteomes" id="UP001159405">
    <property type="component" value="Unassembled WGS sequence"/>
</dbReference>
<dbReference type="InterPro" id="IPR006050">
    <property type="entry name" value="DNA_photolyase_N"/>
</dbReference>
<evidence type="ECO:0000313" key="7">
    <source>
        <dbReference type="Proteomes" id="UP001159405"/>
    </source>
</evidence>
<feature type="domain" description="Photolyase/cryptochrome alpha/beta" evidence="5">
    <location>
        <begin position="3500"/>
        <end position="3629"/>
    </location>
</feature>
<dbReference type="InterPro" id="IPR036134">
    <property type="entry name" value="Crypto/Photolyase_FAD-like_sf"/>
</dbReference>
<evidence type="ECO:0000256" key="1">
    <source>
        <dbReference type="ARBA" id="ARBA00001974"/>
    </source>
</evidence>
<dbReference type="PANTHER" id="PTHR11455">
    <property type="entry name" value="CRYPTOCHROME"/>
    <property type="match status" value="1"/>
</dbReference>
<keyword evidence="4" id="KW-0274">FAD</keyword>
<feature type="domain" description="Photolyase/cryptochrome alpha/beta" evidence="5">
    <location>
        <begin position="5"/>
        <end position="134"/>
    </location>
</feature>
<dbReference type="SUPFAM" id="SSF52425">
    <property type="entry name" value="Cryptochrome/photolyase, N-terminal domain"/>
    <property type="match status" value="9"/>
</dbReference>
<feature type="domain" description="Photolyase/cryptochrome alpha/beta" evidence="5">
    <location>
        <begin position="2500"/>
        <end position="2629"/>
    </location>
</feature>
<dbReference type="PROSITE" id="PS51645">
    <property type="entry name" value="PHR_CRY_ALPHA_BETA"/>
    <property type="match status" value="9"/>
</dbReference>
<feature type="domain" description="Photolyase/cryptochrome alpha/beta" evidence="5">
    <location>
        <begin position="503"/>
        <end position="632"/>
    </location>
</feature>
<keyword evidence="7" id="KW-1185">Reference proteome</keyword>
<dbReference type="InterPro" id="IPR002081">
    <property type="entry name" value="Cryptochrome/DNA_photolyase_1"/>
</dbReference>
<dbReference type="Pfam" id="PF03441">
    <property type="entry name" value="FAD_binding_7"/>
    <property type="match status" value="9"/>
</dbReference>
<dbReference type="Gene3D" id="1.25.40.80">
    <property type="match status" value="9"/>
</dbReference>
<feature type="domain" description="Photolyase/cryptochrome alpha/beta" evidence="5">
    <location>
        <begin position="3994"/>
        <end position="4123"/>
    </location>
</feature>
<organism evidence="6 7">
    <name type="scientific">Porites lobata</name>
    <dbReference type="NCBI Taxonomy" id="104759"/>
    <lineage>
        <taxon>Eukaryota</taxon>
        <taxon>Metazoa</taxon>
        <taxon>Cnidaria</taxon>
        <taxon>Anthozoa</taxon>
        <taxon>Hexacorallia</taxon>
        <taxon>Scleractinia</taxon>
        <taxon>Fungiina</taxon>
        <taxon>Poritidae</taxon>
        <taxon>Porites</taxon>
    </lineage>
</organism>
<dbReference type="Gene3D" id="3.40.50.620">
    <property type="entry name" value="HUPs"/>
    <property type="match status" value="9"/>
</dbReference>
<dbReference type="EMBL" id="CALNXK010000083">
    <property type="protein sequence ID" value="CAH3148369.1"/>
    <property type="molecule type" value="Genomic_DNA"/>
</dbReference>
<dbReference type="InterPro" id="IPR014729">
    <property type="entry name" value="Rossmann-like_a/b/a_fold"/>
</dbReference>
<keyword evidence="3" id="KW-0285">Flavoprotein</keyword>
<protein>
    <recommendedName>
        <fullName evidence="5">Photolyase/cryptochrome alpha/beta domain-containing protein</fullName>
    </recommendedName>
</protein>
<dbReference type="InterPro" id="IPR036155">
    <property type="entry name" value="Crypto/Photolyase_N_sf"/>
</dbReference>
<comment type="cofactor">
    <cofactor evidence="1">
        <name>FAD</name>
        <dbReference type="ChEBI" id="CHEBI:57692"/>
    </cofactor>
</comment>
<feature type="domain" description="Photolyase/cryptochrome alpha/beta" evidence="5">
    <location>
        <begin position="1999"/>
        <end position="2128"/>
    </location>
</feature>
<dbReference type="SUPFAM" id="SSF48173">
    <property type="entry name" value="Cryptochrome/photolyase FAD-binding domain"/>
    <property type="match status" value="9"/>
</dbReference>
<dbReference type="InterPro" id="IPR005101">
    <property type="entry name" value="Cryptochr/Photolyase_FAD-bd"/>
</dbReference>
<evidence type="ECO:0000256" key="3">
    <source>
        <dbReference type="ARBA" id="ARBA00022630"/>
    </source>
</evidence>
<evidence type="ECO:0000256" key="2">
    <source>
        <dbReference type="ARBA" id="ARBA00005862"/>
    </source>
</evidence>
<reference evidence="6 7" key="1">
    <citation type="submission" date="2022-05" db="EMBL/GenBank/DDBJ databases">
        <authorList>
            <consortium name="Genoscope - CEA"/>
            <person name="William W."/>
        </authorList>
    </citation>
    <scope>NUCLEOTIDE SEQUENCE [LARGE SCALE GENOMIC DNA]</scope>
</reference>
<gene>
    <name evidence="6" type="ORF">PLOB_00046575</name>
</gene>
<evidence type="ECO:0000313" key="6">
    <source>
        <dbReference type="EMBL" id="CAH3148369.1"/>
    </source>
</evidence>
<proteinExistence type="inferred from homology"/>
<evidence type="ECO:0000256" key="4">
    <source>
        <dbReference type="ARBA" id="ARBA00022827"/>
    </source>
</evidence>
<dbReference type="Gene3D" id="1.10.579.10">
    <property type="entry name" value="DNA Cyclobutane Dipyrimidine Photolyase, subunit A, domain 3"/>
    <property type="match status" value="9"/>
</dbReference>
<dbReference type="PANTHER" id="PTHR11455:SF30">
    <property type="entry name" value="CRYPTOCHROME-1"/>
    <property type="match status" value="1"/>
</dbReference>
<feature type="domain" description="Photolyase/cryptochrome alpha/beta" evidence="5">
    <location>
        <begin position="1499"/>
        <end position="1628"/>
    </location>
</feature>
<name>A0ABN8PPY2_9CNID</name>
<feature type="domain" description="Photolyase/cryptochrome alpha/beta" evidence="5">
    <location>
        <begin position="1010"/>
        <end position="1138"/>
    </location>
</feature>
<dbReference type="Pfam" id="PF00875">
    <property type="entry name" value="DNA_photolyase"/>
    <property type="match status" value="9"/>
</dbReference>
<sequence length="4488" mass="511391">MAAEVNSIHWFRKGLRLHDNPSLRQAIEGSSTFRGVFFLDVDTLNEINISRNKWRFLLDCLNDLDSRLRKLGSRLFIVRGQPIDVFPKLIKKWSISRVTFEYDGEPFPRRRDESVRRLLESEGVEVLVSSSHTLYDVDEVIEGNHGNIPVTFKQFQSVISRLESPRSCVPEVDQELFGSCVTPSSDTDDDVYGVPSYDTIVLDEEDHGVSEWIGGETEALRRLKVLEKEVADPKAESTQWRKDSPFPKSSKLSPYLRFGCLSVRHLFHTMNKVYEEAHRKPAPLTVHIPLLWREFFFVVASRHPNFDKMKDNSLCLQFPWEEQSDKLERYKQGKTGFPWIDAMMRQLFKEGWIPHVARQAVGCFLTRGALWICWEEGFKIFEKYQLDAEWSLNAGCWMWLSCSAFFAKHPQWMCPVGLGEHMDPQGKYVRKYVPELKDFPDKYIYQPWTAPLELQKAANCIVGTDYPQPMINHQDARRDCIGRLRGVYQTLVCKVSSNVGLGHNSMHWFRKDLRLHDNPSLRESLMNCRTFRAVYILDPVSAKAASVSANRWKFLLDCLIDLDKSLRKCGSRLHVIRGQPTYVLPKLFQEWNISKLTYECETEPFGQRRDVAVAVLGEEHGVEVISKPSHTLYDPEKTIAFNNGEAPLLIKTFENVLRQMGPPEKPVEAVNREMFKGCICPVTADHTGRFGVPELGELGFNDDDITVGDLWVGGEQEALRRLAELEEKVLFGSKPKEGIDALLPSNTQLSPYLRFGCLSPRLFHMRLTKAYIQVKCQPPPLSLYRQLVWREFFFTLATQNPHMDRTVNNPLALNINWEENEEALDAWKKGQTGFPWIDAVMRQLRTEGWIHHVAQQVVGCFLTRGCLWLSWEEGFKLFEELQLDSEWSLNAGNWLWVSCCAFCHGQIPWYCPVNVGRKVDPSGNFIRRYVPELNAMPTKYIHEPWLAPIAIQKASNCVIGQDYPERLCDHIERRKICLERLKEVCQQMKATKGNKEILFSFCDMAMEKKPTALHWFRKNLRLHDNPALCEALKGCDTLYALYILPPFIPDANISANRWNFLIECLEDLDSSLKSLGSQLLVVQGYPAQVIPSLLKNLHVTKLTFERESEPFGKQRDAVITHLAESVGVEVVSCTSHTLYDVDQVTELNGNETPVQFHEFLDVISKIGPPEHPVTTVNHGMLASLSTKGVPFQDQNIPSVEDLGIEKSKVTCKEVWHGGEAEALRKLDSLLKEVCNLYSDFHSDGGASKLSPYLRFGCLSPRTLYHSLAETYLKVKHQAPPLSLFNSLLQRDFYFTLGSNNPTLHQMQNNPVCLQIKWKDDSMAVEKWKMGKTGFPFIDAIMRQLRLEGWISDIARHVVGSFLTRGCMWLSWEEGFKVFGEMHLDAEWSLDAGSWLSFSGSIFDQQNLTILCPVESGKMIDPTGNYTRKYVPEVRGLPNEYVFEPWKAPQSVQKAAACLVGKDYPLPLADHREQRRVCLQRLKKLAKTIGTSRAVDARGHTSVHLFRKDLRLHDNPTLRSCLEGSGTFYPVYILDTEAARQSKISANRWNFLLECLHNLDSQLTRLGSRLFVVRGRDVEVLPRLLSEWGVSRLSFETDSEPFGAQRDAVVRKIAEDAGIEVLSKTSHTLYEPGQTLHANEGVVPMLFEDFVRVVEDSEINVPGPVETVDKQLMGSCETPIGSDHHVKFGVPGLSELGVKDSRLVTSSVLWKGGEQEALRRLSLLEGELVKNDFEEVPLNAASMASSGTHLSPFLRFGCLSPRVMWQRLTETFGKVKGKMPPTSFCRSLLLREFFFLMAASNPGLHKMENNPLSVQFPWEENAEGLERWKQGCTGFPWIDAVMRQLRIEGWIPHVARLAVGCFLTRGCLWINWEEGYKVFDELQLDAEWSLNVGNWLWLSGSTFVKEHIPWFCPVEVGKKIDPSGEYVRKYVPEVSGLPTEYVFEPWKAPKSVQKAAACLVGKDYPLPIVDHREQRRVCVQRLKELAEMVGTSRSVEVRGHTSVHLFRKDLRLHDNPSLRSCLEGSGTFYPVYILDTEAARQSKISANRWNFLLECLHDLDSQLRRLGSRLFVVRGRDVEVLPKLLSEWGVSRLSFETDSEPFGAQRDAVVRKIAEDAGIEVLSKTSHTLYEPGQILHANQGVVPMLFEDFVRVVEDSEINVPGPAEPVDKQLMGSCVTPIGIDHHVKFGVPGLSELGVKDSRFVTSSGLWKGGEQEALRRLALLEGELVKNDFEEVPLNAASMASSATHLSPFLRFGCLSPRVMCQRLTEKYGKVKGKMPPTSFYRSLLLREFFFLMAASNPGLHKMENNPLSVQFPWEENAEGLERWKQGCTGFPWIDAVMRQLRIEGWIPHVARLAVGCFLTRGCLWINWEEGYKVFDELQLDAEWSLNVGNWLWLSGSTLFVKEHIPWFCPVEVGKKIDPSGEYVRKYVPEVSGLPTEYVFEPWKAPKSVQKAAACLVGKDYPLPIVDHREQRRVCVQRLKELAEMVGTNRSVEVRGHTSVHLFRKDLRLHDNPSLRSCLEGSGTFYPVYILDTEAARQSKISANRWNFLLECLHDLDSQLRRLGSRLFVVRGRDVEVLPKLLSEWGVSRLSFETDSEPFGAQRDAVVRKIAEDAGIEVLSKTSHTLYEPGQILHANQGVVPMLFEDFVRVVEDSEIKVPGPAEPVDKQLMGSCVTPVGIDHHVKFGVPGLSELRVKDSRFVTSSGLWKGGEQEALRRLALLEGELVKNDFEEVPLNAASMASSATHLSPFLRFGCLSPRVMCQRLTEKYGKVKGKMPPTSFYRSLLLREFFFLMAASNPGLHKMENNPLSVQFPWEENAEGLERWKQGCTGFPWIDAVMRQLRIEGWIPHVARLAVGCFLTRGCLWINWEEGYKVFDELQLDAEWSLNVGNWLWLSGSTFVKEHIPWFCPVEVGKKIDPSGEYVRKYVPEVSGLPTEYVFEPWKAPKSVQKAAACLVGKDYPLPIVDHREQRRVCVQRLKELAEMVGTSRSVDVRGHTSVHLFRKDLRLHDNPTLRSCLEGSGTFYPVYILDTEAARQSKISANRWNFLLECLHDLDSQLTRLGSRLFVVRGKDVELLPKLLFEWGVSRLSFETDSEPFGAQRDAVVRKIAEDAGIEVLSKTSHTLYEPGQILHANQGVVPMLFEDFVRVVEDSEINVPGPAEPVDKQLMGSCVTPVGIDHHVKFGVPGLGELGVKDSRLVTSSGLWTGGEQEALRRVSLLEGELVKSDFEEVPLNAASMASSGTHLSPFLRFGCLSPRVMWQRLTETYGKIKGKMPPTSFYQPLLLREFFFLMAANNPNLHKMENNPLSVQFPWEENAEGLERWKQGCTGFPWIDAVMRQLRIEGWIPHVARLAVGCFLTRGCLWINWEEGYKVFDELQLDAEWSLNVGNWLWLSGSTFVKEHIPWFCPVEVGKKIDPSGEYVRKYVPEVSGLPTEYVFEPWKAPKSVQKAAACLVGKDYPLPIVDHREQRRVCVQRLKELAEMVGTSRSVEVRGHTSVHLFRKDLRLHDNPTLRSCLEGSGTFYPVYILDTEAARQSKISANRWNFLLECLHDLDSQLRRLGSRLFVVRGRDVEVLPKLLSQWGVSRLSFETDSEPFGAQRDAVVQKIAEDAGIEVLSKTSHTLYEPGQILHANQGVVPMLYEDFVRVVEDSELTVPIPVGDVGKQAMGGFVTPVAIDHQAEFGVPELNELGMKDSRLITCTGVWKGGEQEALKRVFILEGALKKNDFEKIPLNSGSILSSGTHLSPYLRFGCLSPRVLWHFFTEAYEKAKGKSPPTSFYQPLLLREFFFLMAASNPNLHKMENNPLSVQFPWEENPEGLRRWKLGTTGFPWIDAVMRQLRIEGWIPHVARLAVGCFLTRGCLWINWEEGYKVFDELQLDAEWSLNVVNWMWLSGSTFVKEHIPWLCPVEVGKKIDPSGEYVRKYVPEVRRLPLKYLFEPWKAPMGVQKRARCIVGEDYPEPVVDHIEQRRICVERLNDMCISLDISGHRSLHWFRKDLRLHDNPSLRGCLANSKVFYGVYVLECSSEGRMNVSPNRWEFLLQSLRDLDNSLVQLGSRLFVIKGRPVDILPSLFKEWDITRLSFEPDCEPDCKARDMVITNLAQQAGIEVINRVSHTLYDPETLLMSAGGRVPLQIDAFKELVLLQGRPEMPVATVDRKQFGSCTTPVGEDHNKRFGVPTLEEIVLHKPLTVSSRFYGGGEREALLRLEKALQQMIINDFCEPHLTASSLMPSEIHLSPYLRLGCLSPRLFYQRITQEYIKAKTSNPPQKIFNKLLWREFFFTVGSQLPESPEMVNNPLSLQIPWEESAEYLERWKQGMTGFPWIDAIMRQLRSEGWIHDVARRAVGSFLTRGCLWINWEEGFKVFDEFQLDAERSLNSGNWLWLSGSTYVREHIPWLCPVEVGKKIDPTGEYVRRYVPEVRNLPTEYVFEPWLAPRDLQISCCCVIGQDYPSPIVDHVQQRAICVQRLRDLAFSLTAADKFI</sequence>
<accession>A0ABN8PPY2</accession>